<proteinExistence type="predicted"/>
<organism evidence="2 3">
    <name type="scientific">Drechmeria coniospora</name>
    <name type="common">Nematophagous fungus</name>
    <name type="synonym">Meria coniospora</name>
    <dbReference type="NCBI Taxonomy" id="98403"/>
    <lineage>
        <taxon>Eukaryota</taxon>
        <taxon>Fungi</taxon>
        <taxon>Dikarya</taxon>
        <taxon>Ascomycota</taxon>
        <taxon>Pezizomycotina</taxon>
        <taxon>Sordariomycetes</taxon>
        <taxon>Hypocreomycetidae</taxon>
        <taxon>Hypocreales</taxon>
        <taxon>Ophiocordycipitaceae</taxon>
        <taxon>Drechmeria</taxon>
    </lineage>
</organism>
<dbReference type="InParanoid" id="A0A151GTD5"/>
<dbReference type="EMBL" id="LAYC01000001">
    <property type="protein sequence ID" value="KYK60323.1"/>
    <property type="molecule type" value="Genomic_DNA"/>
</dbReference>
<dbReference type="RefSeq" id="XP_040659675.1">
    <property type="nucleotide sequence ID" value="XM_040798792.1"/>
</dbReference>
<accession>A0A151GTD5</accession>
<dbReference type="STRING" id="98403.A0A151GTD5"/>
<reference evidence="2 3" key="1">
    <citation type="journal article" date="2016" name="Sci. Rep.">
        <title>Insights into Adaptations to a Near-Obligate Nematode Endoparasitic Lifestyle from the Finished Genome of Drechmeria coniospora.</title>
        <authorList>
            <person name="Zhang L."/>
            <person name="Zhou Z."/>
            <person name="Guo Q."/>
            <person name="Fokkens L."/>
            <person name="Miskei M."/>
            <person name="Pocsi I."/>
            <person name="Zhang W."/>
            <person name="Chen M."/>
            <person name="Wang L."/>
            <person name="Sun Y."/>
            <person name="Donzelli B.G."/>
            <person name="Gibson D.M."/>
            <person name="Nelson D.R."/>
            <person name="Luo J.G."/>
            <person name="Rep M."/>
            <person name="Liu H."/>
            <person name="Yang S."/>
            <person name="Wang J."/>
            <person name="Krasnoff S.B."/>
            <person name="Xu Y."/>
            <person name="Molnar I."/>
            <person name="Lin M."/>
        </authorList>
    </citation>
    <scope>NUCLEOTIDE SEQUENCE [LARGE SCALE GENOMIC DNA]</scope>
    <source>
        <strain evidence="2 3">ARSEF 6962</strain>
    </source>
</reference>
<comment type="caution">
    <text evidence="2">The sequence shown here is derived from an EMBL/GenBank/DDBJ whole genome shotgun (WGS) entry which is preliminary data.</text>
</comment>
<evidence type="ECO:0000313" key="3">
    <source>
        <dbReference type="Proteomes" id="UP000076580"/>
    </source>
</evidence>
<feature type="region of interest" description="Disordered" evidence="1">
    <location>
        <begin position="24"/>
        <end position="59"/>
    </location>
</feature>
<feature type="compositionally biased region" description="Polar residues" evidence="1">
    <location>
        <begin position="25"/>
        <end position="41"/>
    </location>
</feature>
<dbReference type="AlphaFoldDB" id="A0A151GTD5"/>
<sequence length="406" mass="45615">MHPKQDTAEGRQIFEKYSAGVWQQKGISHNTPTSRRGQTSLKRVATDSAAPKQTARRTSKSRFLAIFGRKNDRLQNPSITSDTVAAGYAARIDLPLVGTDSPCRQSPTNRGVGLDEDVRPVHEREAGSCIHARDNDNRLPVHYPLPLINQAAVNGAVSMSQLPNEPTSSKAPAAKSSPQCTQAARIQGLSPALCTPLSDVQSSDSLAEGASVETERSIICREKHYDSRVLDAAAFDSALYRQHGVRKPTCVSISTSQQLSVPSSSEDRMYAHANPFIHLTHNRSEEWYEAKSQEIRSRGRRKDWFGKVVERQRWLHKKRQSASCKGDYSLRLEPQPWTFNRPLDFGDVPQSELPDMVQQNPAWLEACAWFRENEQIRHLRHVEAKKSEQETKEFYEVIMNQMNSGA</sequence>
<evidence type="ECO:0000313" key="2">
    <source>
        <dbReference type="EMBL" id="KYK60323.1"/>
    </source>
</evidence>
<dbReference type="Proteomes" id="UP000076580">
    <property type="component" value="Chromosome 01"/>
</dbReference>
<dbReference type="GeneID" id="63714103"/>
<gene>
    <name evidence="2" type="ORF">DCS_01460</name>
</gene>
<keyword evidence="3" id="KW-1185">Reference proteome</keyword>
<evidence type="ECO:0000256" key="1">
    <source>
        <dbReference type="SAM" id="MobiDB-lite"/>
    </source>
</evidence>
<name>A0A151GTD5_DRECN</name>
<protein>
    <submittedName>
        <fullName evidence="2">Uncharacterized protein</fullName>
    </submittedName>
</protein>